<gene>
    <name evidence="1" type="ORF">GYN08_07855</name>
</gene>
<reference evidence="1 2" key="1">
    <citation type="submission" date="2020-01" db="EMBL/GenBank/DDBJ databases">
        <title>Polyphasic characterisation and genomic insights into a novel alkali tolerant bacterium VR-M41.</title>
        <authorList>
            <person name="Vemuluri V.R."/>
        </authorList>
    </citation>
    <scope>NUCLEOTIDE SEQUENCE [LARGE SCALE GENOMIC DNA]</scope>
    <source>
        <strain evidence="1 2">VR-M41</strain>
    </source>
</reference>
<comment type="caution">
    <text evidence="1">The sequence shown here is derived from an EMBL/GenBank/DDBJ whole genome shotgun (WGS) entry which is preliminary data.</text>
</comment>
<keyword evidence="2" id="KW-1185">Reference proteome</keyword>
<organism evidence="1 2">
    <name type="scientific">Saccharibacillus alkalitolerans</name>
    <dbReference type="NCBI Taxonomy" id="2705290"/>
    <lineage>
        <taxon>Bacteria</taxon>
        <taxon>Bacillati</taxon>
        <taxon>Bacillota</taxon>
        <taxon>Bacilli</taxon>
        <taxon>Bacillales</taxon>
        <taxon>Paenibacillaceae</taxon>
        <taxon>Saccharibacillus</taxon>
    </lineage>
</organism>
<evidence type="ECO:0000313" key="2">
    <source>
        <dbReference type="Proteomes" id="UP000800303"/>
    </source>
</evidence>
<name>A0ABX0F416_9BACL</name>
<sequence>MKRKQAVPGLLSAACIAMTVGCGGEREEKFEPNVFSERDMCIVKAEETGSRVCYGMEREEAEKAVGALVGEEKPGGIAYEEGVRLTYRENKVVGMDLLEDSRGRYQTARGAQVGMSREELVKLYGDRYMKPESPGMLVYYYDSRTKELLTEANPEMMKGGMDEAQDWYTASVILRADDKAEFISLMDRRRAVYMN</sequence>
<accession>A0ABX0F416</accession>
<protein>
    <submittedName>
        <fullName evidence="1">Uncharacterized protein</fullName>
    </submittedName>
</protein>
<dbReference type="PROSITE" id="PS51257">
    <property type="entry name" value="PROKAR_LIPOPROTEIN"/>
    <property type="match status" value="1"/>
</dbReference>
<dbReference type="Proteomes" id="UP000800303">
    <property type="component" value="Unassembled WGS sequence"/>
</dbReference>
<dbReference type="RefSeq" id="WP_166273633.1">
    <property type="nucleotide sequence ID" value="NZ_JAAFGS010000002.1"/>
</dbReference>
<proteinExistence type="predicted"/>
<evidence type="ECO:0000313" key="1">
    <source>
        <dbReference type="EMBL" id="NGZ75230.1"/>
    </source>
</evidence>
<dbReference type="EMBL" id="JAAFGS010000002">
    <property type="protein sequence ID" value="NGZ75230.1"/>
    <property type="molecule type" value="Genomic_DNA"/>
</dbReference>